<evidence type="ECO:0000313" key="2">
    <source>
        <dbReference type="Proteomes" id="UP001476247"/>
    </source>
</evidence>
<organism evidence="1 2">
    <name type="scientific">Helicostylum pulchrum</name>
    <dbReference type="NCBI Taxonomy" id="562976"/>
    <lineage>
        <taxon>Eukaryota</taxon>
        <taxon>Fungi</taxon>
        <taxon>Fungi incertae sedis</taxon>
        <taxon>Mucoromycota</taxon>
        <taxon>Mucoromycotina</taxon>
        <taxon>Mucoromycetes</taxon>
        <taxon>Mucorales</taxon>
        <taxon>Mucorineae</taxon>
        <taxon>Mucoraceae</taxon>
        <taxon>Helicostylum</taxon>
    </lineage>
</organism>
<accession>A0ABP9YDY6</accession>
<proteinExistence type="predicted"/>
<evidence type="ECO:0000313" key="1">
    <source>
        <dbReference type="EMBL" id="GAA5805131.1"/>
    </source>
</evidence>
<reference evidence="1 2" key="1">
    <citation type="submission" date="2024-04" db="EMBL/GenBank/DDBJ databases">
        <title>genome sequences of Mucor flavus KT1a and Helicostylum pulchrum KT1b strains isolation_sourced from the surface of a dry-aged beef.</title>
        <authorList>
            <person name="Toyotome T."/>
            <person name="Hosono M."/>
            <person name="Torimaru M."/>
            <person name="Fukuda K."/>
            <person name="Mikami N."/>
        </authorList>
    </citation>
    <scope>NUCLEOTIDE SEQUENCE [LARGE SCALE GENOMIC DNA]</scope>
    <source>
        <strain evidence="1 2">KT1b</strain>
    </source>
</reference>
<protein>
    <submittedName>
        <fullName evidence="1">Uncharacterized protein</fullName>
    </submittedName>
</protein>
<keyword evidence="2" id="KW-1185">Reference proteome</keyword>
<dbReference type="EMBL" id="BAABUJ010000042">
    <property type="protein sequence ID" value="GAA5805131.1"/>
    <property type="molecule type" value="Genomic_DNA"/>
</dbReference>
<name>A0ABP9YDY6_9FUNG</name>
<sequence length="128" mass="14560">MTLQNKIATINQKLDSRDDIQILSELKKLNVILCDNPASIKSGLLVSKLLYLVQKYAFNKEISRLIGVCSGKIGAIDPSLLDVKTIDDDVFVMKKIADKNENWAFIRRLITDVTVTFQLQKKFDLNQF</sequence>
<gene>
    <name evidence="1" type="ORF">HPULCUR_010644</name>
</gene>
<dbReference type="Proteomes" id="UP001476247">
    <property type="component" value="Unassembled WGS sequence"/>
</dbReference>
<comment type="caution">
    <text evidence="1">The sequence shown here is derived from an EMBL/GenBank/DDBJ whole genome shotgun (WGS) entry which is preliminary data.</text>
</comment>